<sequence>MGVGGAIAGYSFISAYDCQKEAKQRIEQAAQIRKDIESIKWKMENTDTEKGLKEKQTQSANTLIGT</sequence>
<keyword evidence="3" id="KW-1185">Reference proteome</keyword>
<feature type="compositionally biased region" description="Polar residues" evidence="1">
    <location>
        <begin position="57"/>
        <end position="66"/>
    </location>
</feature>
<evidence type="ECO:0000256" key="1">
    <source>
        <dbReference type="SAM" id="MobiDB-lite"/>
    </source>
</evidence>
<reference evidence="2" key="1">
    <citation type="journal article" date="2019" name="bioRxiv">
        <title>The Genome of the Zebra Mussel, Dreissena polymorpha: A Resource for Invasive Species Research.</title>
        <authorList>
            <person name="McCartney M.A."/>
            <person name="Auch B."/>
            <person name="Kono T."/>
            <person name="Mallez S."/>
            <person name="Zhang Y."/>
            <person name="Obille A."/>
            <person name="Becker A."/>
            <person name="Abrahante J.E."/>
            <person name="Garbe J."/>
            <person name="Badalamenti J.P."/>
            <person name="Herman A."/>
            <person name="Mangelson H."/>
            <person name="Liachko I."/>
            <person name="Sullivan S."/>
            <person name="Sone E.D."/>
            <person name="Koren S."/>
            <person name="Silverstein K.A.T."/>
            <person name="Beckman K.B."/>
            <person name="Gohl D.M."/>
        </authorList>
    </citation>
    <scope>NUCLEOTIDE SEQUENCE</scope>
    <source>
        <strain evidence="2">Duluth1</strain>
        <tissue evidence="2">Whole animal</tissue>
    </source>
</reference>
<evidence type="ECO:0000313" key="3">
    <source>
        <dbReference type="Proteomes" id="UP000828390"/>
    </source>
</evidence>
<name>A0A9D4DV60_DREPO</name>
<protein>
    <submittedName>
        <fullName evidence="2">Uncharacterized protein</fullName>
    </submittedName>
</protein>
<feature type="region of interest" description="Disordered" evidence="1">
    <location>
        <begin position="47"/>
        <end position="66"/>
    </location>
</feature>
<organism evidence="2 3">
    <name type="scientific">Dreissena polymorpha</name>
    <name type="common">Zebra mussel</name>
    <name type="synonym">Mytilus polymorpha</name>
    <dbReference type="NCBI Taxonomy" id="45954"/>
    <lineage>
        <taxon>Eukaryota</taxon>
        <taxon>Metazoa</taxon>
        <taxon>Spiralia</taxon>
        <taxon>Lophotrochozoa</taxon>
        <taxon>Mollusca</taxon>
        <taxon>Bivalvia</taxon>
        <taxon>Autobranchia</taxon>
        <taxon>Heteroconchia</taxon>
        <taxon>Euheterodonta</taxon>
        <taxon>Imparidentia</taxon>
        <taxon>Neoheterodontei</taxon>
        <taxon>Myida</taxon>
        <taxon>Dreissenoidea</taxon>
        <taxon>Dreissenidae</taxon>
        <taxon>Dreissena</taxon>
    </lineage>
</organism>
<feature type="compositionally biased region" description="Basic and acidic residues" evidence="1">
    <location>
        <begin position="47"/>
        <end position="56"/>
    </location>
</feature>
<gene>
    <name evidence="2" type="ORF">DPMN_189209</name>
</gene>
<accession>A0A9D4DV60</accession>
<dbReference type="Proteomes" id="UP000828390">
    <property type="component" value="Unassembled WGS sequence"/>
</dbReference>
<reference evidence="2" key="2">
    <citation type="submission" date="2020-11" db="EMBL/GenBank/DDBJ databases">
        <authorList>
            <person name="McCartney M.A."/>
            <person name="Auch B."/>
            <person name="Kono T."/>
            <person name="Mallez S."/>
            <person name="Becker A."/>
            <person name="Gohl D.M."/>
            <person name="Silverstein K.A.T."/>
            <person name="Koren S."/>
            <person name="Bechman K.B."/>
            <person name="Herman A."/>
            <person name="Abrahante J.E."/>
            <person name="Garbe J."/>
        </authorList>
    </citation>
    <scope>NUCLEOTIDE SEQUENCE</scope>
    <source>
        <strain evidence="2">Duluth1</strain>
        <tissue evidence="2">Whole animal</tissue>
    </source>
</reference>
<dbReference type="EMBL" id="JAIWYP010000010">
    <property type="protein sequence ID" value="KAH3754534.1"/>
    <property type="molecule type" value="Genomic_DNA"/>
</dbReference>
<dbReference type="AlphaFoldDB" id="A0A9D4DV60"/>
<comment type="caution">
    <text evidence="2">The sequence shown here is derived from an EMBL/GenBank/DDBJ whole genome shotgun (WGS) entry which is preliminary data.</text>
</comment>
<evidence type="ECO:0000313" key="2">
    <source>
        <dbReference type="EMBL" id="KAH3754534.1"/>
    </source>
</evidence>
<proteinExistence type="predicted"/>